<accession>A0A369PWT8</accession>
<dbReference type="CDD" id="cd03394">
    <property type="entry name" value="PAP2_like_5"/>
    <property type="match status" value="1"/>
</dbReference>
<keyword evidence="1" id="KW-0812">Transmembrane</keyword>
<feature type="chain" id="PRO_5016885107" evidence="2">
    <location>
        <begin position="24"/>
        <end position="256"/>
    </location>
</feature>
<proteinExistence type="predicted"/>
<dbReference type="InterPro" id="IPR000326">
    <property type="entry name" value="PAP2/HPO"/>
</dbReference>
<dbReference type="SUPFAM" id="SSF48317">
    <property type="entry name" value="Acid phosphatase/Vanadium-dependent haloperoxidase"/>
    <property type="match status" value="1"/>
</dbReference>
<feature type="domain" description="Phosphatidic acid phosphatase type 2/haloperoxidase" evidence="3">
    <location>
        <begin position="116"/>
        <end position="217"/>
    </location>
</feature>
<keyword evidence="1" id="KW-0472">Membrane</keyword>
<protein>
    <submittedName>
        <fullName evidence="4">PAP2 family protein</fullName>
    </submittedName>
</protein>
<feature type="signal peptide" evidence="2">
    <location>
        <begin position="1"/>
        <end position="23"/>
    </location>
</feature>
<keyword evidence="2" id="KW-0732">Signal</keyword>
<evidence type="ECO:0000259" key="3">
    <source>
        <dbReference type="SMART" id="SM00014"/>
    </source>
</evidence>
<keyword evidence="1" id="KW-1133">Transmembrane helix</keyword>
<organism evidence="4 5">
    <name type="scientific">Pedobacter chinensis</name>
    <dbReference type="NCBI Taxonomy" id="2282421"/>
    <lineage>
        <taxon>Bacteria</taxon>
        <taxon>Pseudomonadati</taxon>
        <taxon>Bacteroidota</taxon>
        <taxon>Sphingobacteriia</taxon>
        <taxon>Sphingobacteriales</taxon>
        <taxon>Sphingobacteriaceae</taxon>
        <taxon>Pedobacter</taxon>
    </lineage>
</organism>
<feature type="transmembrane region" description="Helical" evidence="1">
    <location>
        <begin position="174"/>
        <end position="193"/>
    </location>
</feature>
<gene>
    <name evidence="4" type="ORF">DU508_15385</name>
</gene>
<dbReference type="Gene3D" id="1.20.144.10">
    <property type="entry name" value="Phosphatidic acid phosphatase type 2/haloperoxidase"/>
    <property type="match status" value="1"/>
</dbReference>
<evidence type="ECO:0000256" key="2">
    <source>
        <dbReference type="SAM" id="SignalP"/>
    </source>
</evidence>
<dbReference type="EMBL" id="QPKV01000006">
    <property type="protein sequence ID" value="RDC55655.1"/>
    <property type="molecule type" value="Genomic_DNA"/>
</dbReference>
<dbReference type="Proteomes" id="UP000253961">
    <property type="component" value="Unassembled WGS sequence"/>
</dbReference>
<sequence length="256" mass="28634">MRICRRKLLLAILIVGNIFTASAQLDTSVLDSNKVTVAKPKFLRQLVVPAALLGYGTLSLGSGSLRQLDRYINNSTIGQHGYSGSVDDYLRYGPIAAVYGLDIIGVKAKHHFIDRSAMLLISMAITSSAVTFTKNNIYRMRPDRSGTSSFPSSHTAMAFMAAEFMRQEYGKRSVWFNIVGYSAATFTDVLRMYHHIHWFSDVVMGAGYGILATRLAYLVYPYLRNVFLPKKNDSFVVLPTPYDGHLGFSIKYTFKQ</sequence>
<evidence type="ECO:0000256" key="1">
    <source>
        <dbReference type="SAM" id="Phobius"/>
    </source>
</evidence>
<feature type="transmembrane region" description="Helical" evidence="1">
    <location>
        <begin position="47"/>
        <end position="65"/>
    </location>
</feature>
<dbReference type="OrthoDB" id="9773582at2"/>
<feature type="transmembrane region" description="Helical" evidence="1">
    <location>
        <begin position="205"/>
        <end position="223"/>
    </location>
</feature>
<dbReference type="RefSeq" id="WP_115403692.1">
    <property type="nucleotide sequence ID" value="NZ_QPKV01000006.1"/>
</dbReference>
<name>A0A369PWT8_9SPHI</name>
<keyword evidence="5" id="KW-1185">Reference proteome</keyword>
<evidence type="ECO:0000313" key="4">
    <source>
        <dbReference type="EMBL" id="RDC55655.1"/>
    </source>
</evidence>
<dbReference type="Pfam" id="PF01569">
    <property type="entry name" value="PAP2"/>
    <property type="match status" value="1"/>
</dbReference>
<comment type="caution">
    <text evidence="4">The sequence shown here is derived from an EMBL/GenBank/DDBJ whole genome shotgun (WGS) entry which is preliminary data.</text>
</comment>
<dbReference type="InterPro" id="IPR036938">
    <property type="entry name" value="PAP2/HPO_sf"/>
</dbReference>
<evidence type="ECO:0000313" key="5">
    <source>
        <dbReference type="Proteomes" id="UP000253961"/>
    </source>
</evidence>
<reference evidence="4 5" key="1">
    <citation type="submission" date="2018-07" db="EMBL/GenBank/DDBJ databases">
        <title>Pedobacter sp. nov., isolated from soil.</title>
        <authorList>
            <person name="Zhou L.Y."/>
            <person name="Du Z.J."/>
        </authorList>
    </citation>
    <scope>NUCLEOTIDE SEQUENCE [LARGE SCALE GENOMIC DNA]</scope>
    <source>
        <strain evidence="4 5">JDX94</strain>
    </source>
</reference>
<dbReference type="AlphaFoldDB" id="A0A369PWT8"/>
<dbReference type="SMART" id="SM00014">
    <property type="entry name" value="acidPPc"/>
    <property type="match status" value="1"/>
</dbReference>